<gene>
    <name evidence="2" type="ORF">N7509_003884</name>
</gene>
<evidence type="ECO:0000256" key="1">
    <source>
        <dbReference type="SAM" id="MobiDB-lite"/>
    </source>
</evidence>
<keyword evidence="3" id="KW-1185">Reference proteome</keyword>
<evidence type="ECO:0000313" key="2">
    <source>
        <dbReference type="EMBL" id="KAJ5404013.1"/>
    </source>
</evidence>
<dbReference type="AlphaFoldDB" id="A0A9W9W5U6"/>
<comment type="caution">
    <text evidence="2">The sequence shown here is derived from an EMBL/GenBank/DDBJ whole genome shotgun (WGS) entry which is preliminary data.</text>
</comment>
<feature type="region of interest" description="Disordered" evidence="1">
    <location>
        <begin position="327"/>
        <end position="375"/>
    </location>
</feature>
<dbReference type="OrthoDB" id="4358066at2759"/>
<proteinExistence type="predicted"/>
<sequence length="375" mass="41604">MEAFSTVAAGIALLGQLDACSISLRRFARDFRMAEEDLRLLRYEVQNCRILASMFYDAVAPLPTRVMQQALEQKLDQRLRRQSKLAHNQIRGIKLKLKPLYRGDHATSLGKILAKVRWHFTKDELQLPLAALGSVKASLNLLGTIAMLELATINYSKIPDSDLGKKSKLLSRITERELKASINRLDNIGDLTKAVDNIRLIAVIIKNIEGPSIENARAVIKTGLVSSDKSGFNSIQTQNPSLPPFTNSSFQAAAPETVSSYHLSTPSQNFYESAGIRPLANGTISGGKEEIQNSSNPQMTGALVPTKKTDKKSIYHDYGDGAREIYELDSSDNDSPEESELKTANYHPLPPFNPDDLRELKKRNIRRRRASSNGS</sequence>
<accession>A0A9W9W5U6</accession>
<organism evidence="2 3">
    <name type="scientific">Penicillium cosmopolitanum</name>
    <dbReference type="NCBI Taxonomy" id="1131564"/>
    <lineage>
        <taxon>Eukaryota</taxon>
        <taxon>Fungi</taxon>
        <taxon>Dikarya</taxon>
        <taxon>Ascomycota</taxon>
        <taxon>Pezizomycotina</taxon>
        <taxon>Eurotiomycetes</taxon>
        <taxon>Eurotiomycetidae</taxon>
        <taxon>Eurotiales</taxon>
        <taxon>Aspergillaceae</taxon>
        <taxon>Penicillium</taxon>
    </lineage>
</organism>
<dbReference type="RefSeq" id="XP_056491255.1">
    <property type="nucleotide sequence ID" value="XM_056628521.1"/>
</dbReference>
<evidence type="ECO:0000313" key="3">
    <source>
        <dbReference type="Proteomes" id="UP001147747"/>
    </source>
</evidence>
<dbReference type="Proteomes" id="UP001147747">
    <property type="component" value="Unassembled WGS sequence"/>
</dbReference>
<name>A0A9W9W5U6_9EURO</name>
<dbReference type="GeneID" id="81367501"/>
<feature type="compositionally biased region" description="Acidic residues" evidence="1">
    <location>
        <begin position="327"/>
        <end position="338"/>
    </location>
</feature>
<dbReference type="EMBL" id="JAPZBU010000005">
    <property type="protein sequence ID" value="KAJ5404013.1"/>
    <property type="molecule type" value="Genomic_DNA"/>
</dbReference>
<reference evidence="2" key="2">
    <citation type="journal article" date="2023" name="IMA Fungus">
        <title>Comparative genomic study of the Penicillium genus elucidates a diverse pangenome and 15 lateral gene transfer events.</title>
        <authorList>
            <person name="Petersen C."/>
            <person name="Sorensen T."/>
            <person name="Nielsen M.R."/>
            <person name="Sondergaard T.E."/>
            <person name="Sorensen J.L."/>
            <person name="Fitzpatrick D.A."/>
            <person name="Frisvad J.C."/>
            <person name="Nielsen K.L."/>
        </authorList>
    </citation>
    <scope>NUCLEOTIDE SEQUENCE</scope>
    <source>
        <strain evidence="2">IBT 29677</strain>
    </source>
</reference>
<feature type="compositionally biased region" description="Basic residues" evidence="1">
    <location>
        <begin position="360"/>
        <end position="375"/>
    </location>
</feature>
<reference evidence="2" key="1">
    <citation type="submission" date="2022-12" db="EMBL/GenBank/DDBJ databases">
        <authorList>
            <person name="Petersen C."/>
        </authorList>
    </citation>
    <scope>NUCLEOTIDE SEQUENCE</scope>
    <source>
        <strain evidence="2">IBT 29677</strain>
    </source>
</reference>
<feature type="region of interest" description="Disordered" evidence="1">
    <location>
        <begin position="281"/>
        <end position="310"/>
    </location>
</feature>
<protein>
    <submittedName>
        <fullName evidence="2">Uncharacterized protein</fullName>
    </submittedName>
</protein>